<dbReference type="Pfam" id="PF00400">
    <property type="entry name" value="WD40"/>
    <property type="match status" value="1"/>
</dbReference>
<dbReference type="InterPro" id="IPR036322">
    <property type="entry name" value="WD40_repeat_dom_sf"/>
</dbReference>
<dbReference type="Gene3D" id="1.25.40.370">
    <property type="match status" value="1"/>
</dbReference>
<feature type="domain" description="NWD1/2-like winged helix-turn-helix" evidence="8">
    <location>
        <begin position="690"/>
        <end position="801"/>
    </location>
</feature>
<dbReference type="InterPro" id="IPR001680">
    <property type="entry name" value="WD40_rpt"/>
</dbReference>
<dbReference type="InterPro" id="IPR052752">
    <property type="entry name" value="NACHT-WD_repeat"/>
</dbReference>
<feature type="compositionally biased region" description="Low complexity" evidence="4">
    <location>
        <begin position="10"/>
        <end position="19"/>
    </location>
</feature>
<keyword evidence="1 3" id="KW-0853">WD repeat</keyword>
<name>A0A9W3ABJ4_BIOGL</name>
<dbReference type="Pfam" id="PF05729">
    <property type="entry name" value="NACHT"/>
    <property type="match status" value="1"/>
</dbReference>
<dbReference type="InterPro" id="IPR027417">
    <property type="entry name" value="P-loop_NTPase"/>
</dbReference>
<protein>
    <submittedName>
        <fullName evidence="10">NACHT and WD repeat domain-containing protein 2-like</fullName>
    </submittedName>
</protein>
<dbReference type="InterPro" id="IPR007111">
    <property type="entry name" value="NACHT_NTPase"/>
</dbReference>
<dbReference type="SMART" id="SM00320">
    <property type="entry name" value="WD40"/>
    <property type="match status" value="6"/>
</dbReference>
<feature type="domain" description="NWD2 C-terminal beta-propeller" evidence="7">
    <location>
        <begin position="1345"/>
        <end position="1681"/>
    </location>
</feature>
<feature type="compositionally biased region" description="Polar residues" evidence="4">
    <location>
        <begin position="74"/>
        <end position="84"/>
    </location>
</feature>
<dbReference type="InterPro" id="IPR015943">
    <property type="entry name" value="WD40/YVTN_repeat-like_dom_sf"/>
</dbReference>
<feature type="region of interest" description="Disordered" evidence="4">
    <location>
        <begin position="1"/>
        <end position="88"/>
    </location>
</feature>
<dbReference type="InterPro" id="IPR056534">
    <property type="entry name" value="Beta-prop_NWD2_C"/>
</dbReference>
<evidence type="ECO:0000256" key="3">
    <source>
        <dbReference type="PROSITE-ProRule" id="PRU00221"/>
    </source>
</evidence>
<dbReference type="PANTHER" id="PTHR19871:SF14">
    <property type="entry name" value="DUF4062 DOMAIN-CONTAINING PROTEIN"/>
    <property type="match status" value="1"/>
</dbReference>
<evidence type="ECO:0000256" key="2">
    <source>
        <dbReference type="ARBA" id="ARBA00022737"/>
    </source>
</evidence>
<evidence type="ECO:0000313" key="10">
    <source>
        <dbReference type="RefSeq" id="XP_055884666.1"/>
    </source>
</evidence>
<dbReference type="CDD" id="cd00009">
    <property type="entry name" value="AAA"/>
    <property type="match status" value="1"/>
</dbReference>
<dbReference type="Proteomes" id="UP001165740">
    <property type="component" value="Chromosome 1"/>
</dbReference>
<dbReference type="OMA" id="QQISYNY"/>
<dbReference type="PROSITE" id="PS50082">
    <property type="entry name" value="WD_REPEATS_2"/>
    <property type="match status" value="1"/>
</dbReference>
<evidence type="ECO:0000256" key="1">
    <source>
        <dbReference type="ARBA" id="ARBA00022574"/>
    </source>
</evidence>
<proteinExistence type="predicted"/>
<dbReference type="SUPFAM" id="SSF52540">
    <property type="entry name" value="P-loop containing nucleoside triphosphate hydrolases"/>
    <property type="match status" value="1"/>
</dbReference>
<feature type="repeat" description="WD" evidence="3">
    <location>
        <begin position="1304"/>
        <end position="1339"/>
    </location>
</feature>
<accession>A0A9W3ABJ4</accession>
<evidence type="ECO:0000259" key="6">
    <source>
        <dbReference type="Pfam" id="PF13271"/>
    </source>
</evidence>
<keyword evidence="9" id="KW-1185">Reference proteome</keyword>
<dbReference type="PROSITE" id="PS00678">
    <property type="entry name" value="WD_REPEATS_1"/>
    <property type="match status" value="1"/>
</dbReference>
<evidence type="ECO:0000259" key="5">
    <source>
        <dbReference type="Pfam" id="PF05729"/>
    </source>
</evidence>
<dbReference type="InterPro" id="IPR019775">
    <property type="entry name" value="WD40_repeat_CS"/>
</dbReference>
<dbReference type="InterPro" id="IPR011047">
    <property type="entry name" value="Quinoprotein_ADH-like_sf"/>
</dbReference>
<dbReference type="Pfam" id="PF13271">
    <property type="entry name" value="DUF4062"/>
    <property type="match status" value="1"/>
</dbReference>
<dbReference type="Gene3D" id="2.130.10.10">
    <property type="entry name" value="YVTN repeat-like/Quinoprotein amine dehydrogenase"/>
    <property type="match status" value="3"/>
</dbReference>
<dbReference type="OrthoDB" id="2325716at2759"/>
<feature type="compositionally biased region" description="Polar residues" evidence="4">
    <location>
        <begin position="46"/>
        <end position="59"/>
    </location>
</feature>
<feature type="domain" description="NACHT" evidence="5">
    <location>
        <begin position="470"/>
        <end position="640"/>
    </location>
</feature>
<gene>
    <name evidence="10" type="primary">LOC106073338</name>
</gene>
<evidence type="ECO:0000313" key="9">
    <source>
        <dbReference type="Proteomes" id="UP001165740"/>
    </source>
</evidence>
<evidence type="ECO:0000259" key="7">
    <source>
        <dbReference type="Pfam" id="PF23586"/>
    </source>
</evidence>
<organism evidence="9 10">
    <name type="scientific">Biomphalaria glabrata</name>
    <name type="common">Bloodfluke planorb</name>
    <name type="synonym">Freshwater snail</name>
    <dbReference type="NCBI Taxonomy" id="6526"/>
    <lineage>
        <taxon>Eukaryota</taxon>
        <taxon>Metazoa</taxon>
        <taxon>Spiralia</taxon>
        <taxon>Lophotrochozoa</taxon>
        <taxon>Mollusca</taxon>
        <taxon>Gastropoda</taxon>
        <taxon>Heterobranchia</taxon>
        <taxon>Euthyneura</taxon>
        <taxon>Panpulmonata</taxon>
        <taxon>Hygrophila</taxon>
        <taxon>Lymnaeoidea</taxon>
        <taxon>Planorbidae</taxon>
        <taxon>Biomphalaria</taxon>
    </lineage>
</organism>
<dbReference type="Gene3D" id="3.40.50.300">
    <property type="entry name" value="P-loop containing nucleotide triphosphate hydrolases"/>
    <property type="match status" value="1"/>
</dbReference>
<dbReference type="Pfam" id="PF25469">
    <property type="entry name" value="WHD_NWD1"/>
    <property type="match status" value="1"/>
</dbReference>
<evidence type="ECO:0000256" key="4">
    <source>
        <dbReference type="SAM" id="MobiDB-lite"/>
    </source>
</evidence>
<feature type="compositionally biased region" description="Low complexity" evidence="4">
    <location>
        <begin position="26"/>
        <end position="40"/>
    </location>
</feature>
<feature type="domain" description="DUF4062" evidence="6">
    <location>
        <begin position="111"/>
        <end position="198"/>
    </location>
</feature>
<dbReference type="SUPFAM" id="SSF50960">
    <property type="entry name" value="TolB, C-terminal domain"/>
    <property type="match status" value="1"/>
</dbReference>
<dbReference type="SUPFAM" id="SSF50978">
    <property type="entry name" value="WD40 repeat-like"/>
    <property type="match status" value="1"/>
</dbReference>
<dbReference type="PANTHER" id="PTHR19871">
    <property type="entry name" value="BETA TRANSDUCIN-RELATED PROTEIN"/>
    <property type="match status" value="1"/>
</dbReference>
<dbReference type="GeneID" id="106073338"/>
<sequence length="1747" mass="197173">MKSQTNNSETSKASSLTPAKAKKSSKPNSATKSKSKSPGSTKEDSILNNKSPVSSAVENNDTKSSENGDDQWPDDTSSSTADVQQQEKEKLMQVLSGRLDGLPPLSSRIVRIFTSSTFTDTTLERNNLMEKVYPRLKDYCREKHGLEFQVVDMRWGVRDEATDDHMTTKLCMQEIENCQRVSMGPNFIVFLGQKYGYRPIPAEILASEFELLRECTKQNIEELHLLDEWYKRDDNYVPAVYVLQPISSIFTNFNNKRHQRLMENDQAAWWETFGNLTRIVRKAAHVLFITKKIDREQMHNFFMSVTEREVERGILKAANVEEHCLAYIRDISNMNITLLRIASKFVDFAARSVDNEAQKLLKILRDERLPKKIPSSNVARFTVEWSGKEGIDEDTHKEYFEKFCDHFYTSVIRLVDNAMAKHERLASDPIYLEPLQHLHACKRYCQAFQGREDVVDRIREYVTGDSNLPLVLFGESGCGKTSLMAKAASQVVTSWFKKPVVMVLRFLGTTPGSSSIIPLLTSYCQQLSVMYNQPVEDIPNDLAPLQQYFKKLTTLASEEHPLVLFFDSLDQISGADGAHNLTWMPVILPPYVKVIISVLPNYFGLLDLLRTMIDNADSFIEVLPLGENLSSTIIQAWLKNANKSVTKEQWVLVNEAINKCNLPLFVKLTFDEICRWRSYTKPNLTTLAFNIHDCIMLLFERIELQHGKTLVSHALGYISASKSGISEPELEDLISLDDKVLNDIYQYHLPPVRRIPPLLWTRIRNDLPGYLSEREADGVSVIGWYHRQFIDAAKERYFKNINFASMIHSNTAEYFLGTYGGGIPKPFEYSDLQRQRFHLDDKQSAADRKVPPQPLEFLDENGKVIRYNLRKLSELPFHLIRSHRYEDLYEKVMFNYNWLHAKLASMPLQSVIADFEDLLSHAYDKDVRLIADAIGLSSSILSHYPDMLGPQITGRLLPYYRHNPQIRSLIQQCDTHGLRHCALVPAYHCLHTPSGPLQYSLEGHQFAPFGIGAPTDGKNLVSVSNRIIMWDLSTGEISRNISPGIEGIMQNLNISPNGKFSVSYTNNNQLVMCSLNTGEFKIITPKLGSKSDSIIGTTLSNTHIAAWTDSYWQLYTIDGLFLDEFKSELKMPIISIELDENPEGVHQVIVKSGTEADTEMALESHDQSIDAFEFHSAFALNKTKSILYTCIEISDNDVVTYRREGSVWKYDRTIGSNTDPIFAFNLSGDESYLIGTTAQGYKLYDLRNDQMRELTLPHGTRNIPTKNQLNSLVVFTKNNQFVVAGVRKNLYVWDVKQGNMVKVLDAHFGRICALTSSSVGRNAVISSSMDKTIKVWNFDKILEEVHPIDRLERPIETIHLAQQSQLCATTTRNTVAIWNLGTGRLVKTFVGNARSAIVSHAVITSKGEYVVSAESPKVLIWDLTKDTPITELSVGEVQQVMLSEEDTKAIVVCKIPGAKVQIICMSVPDGQEVFKFDYTVKTYRHPVITKEGLYLAVPASDKSGDVIAVHHAKTGARLYTLQLKYQNYLDYSHIVALPNDPNLIAVIDPEKGNILDLKKKALVRSVPRWNGHAMGDGKIGMYAPARGGLELINLKTTKTTKVLIPRVAEGVFQVTVFFTASDKHVVYYHSRHRTLRLFRTSDGKMIANYKTSAEVKAIAGNDQGNCIVIGCLDGSLTTLAIADPEEPSCQEMLESLPSRNINRRLSTEILSEAELTNSKNHVGTALQVARFVAKAQGVEKSRACVIC</sequence>
<evidence type="ECO:0000259" key="8">
    <source>
        <dbReference type="Pfam" id="PF25469"/>
    </source>
</evidence>
<dbReference type="Pfam" id="PF23586">
    <property type="entry name" value="Beta-prop_NWD2_C"/>
    <property type="match status" value="1"/>
</dbReference>
<dbReference type="SUPFAM" id="SSF50998">
    <property type="entry name" value="Quinoprotein alcohol dehydrogenase-like"/>
    <property type="match status" value="1"/>
</dbReference>
<dbReference type="RefSeq" id="XP_055884666.1">
    <property type="nucleotide sequence ID" value="XM_056028691.1"/>
</dbReference>
<dbReference type="InterPro" id="IPR057588">
    <property type="entry name" value="NWD1/2-like_WH"/>
</dbReference>
<reference evidence="10" key="1">
    <citation type="submission" date="2025-08" db="UniProtKB">
        <authorList>
            <consortium name="RefSeq"/>
        </authorList>
    </citation>
    <scope>IDENTIFICATION</scope>
</reference>
<keyword evidence="2" id="KW-0677">Repeat</keyword>
<dbReference type="InterPro" id="IPR025139">
    <property type="entry name" value="DUF4062"/>
</dbReference>